<dbReference type="Gene3D" id="3.40.50.1100">
    <property type="match status" value="2"/>
</dbReference>
<dbReference type="FunFam" id="2.160.10.10:FF:000001">
    <property type="entry name" value="UTP--glucose-1-phosphate uridylyltransferase"/>
    <property type="match status" value="1"/>
</dbReference>
<dbReference type="CDD" id="cd00201">
    <property type="entry name" value="WW"/>
    <property type="match status" value="2"/>
</dbReference>
<dbReference type="Pfam" id="PF01704">
    <property type="entry name" value="UDPGP"/>
    <property type="match status" value="1"/>
</dbReference>
<dbReference type="InterPro" id="IPR001721">
    <property type="entry name" value="TD_ACT-like"/>
</dbReference>
<evidence type="ECO:0000256" key="8">
    <source>
        <dbReference type="ARBA" id="ARBA00022695"/>
    </source>
</evidence>
<keyword evidence="12 13" id="KW-0100">Branched-chain amino acid biosynthesis</keyword>
<dbReference type="Gene3D" id="2.160.10.10">
    <property type="entry name" value="Hexapeptide repeat proteins"/>
    <property type="match status" value="1"/>
</dbReference>
<dbReference type="EMBL" id="CAIX01000255">
    <property type="protein sequence ID" value="CCI48909.1"/>
    <property type="molecule type" value="Genomic_DNA"/>
</dbReference>
<evidence type="ECO:0000256" key="3">
    <source>
        <dbReference type="ARBA" id="ARBA00004810"/>
    </source>
</evidence>
<dbReference type="Pfam" id="PF01846">
    <property type="entry name" value="FF"/>
    <property type="match status" value="1"/>
</dbReference>
<dbReference type="InterPro" id="IPR001926">
    <property type="entry name" value="TrpB-like_PALP"/>
</dbReference>
<dbReference type="Gene3D" id="2.20.70.10">
    <property type="match status" value="2"/>
</dbReference>
<dbReference type="CDD" id="cd01562">
    <property type="entry name" value="Thr-dehyd"/>
    <property type="match status" value="1"/>
</dbReference>
<dbReference type="EC" id="4.3.1.19" evidence="13"/>
<dbReference type="InterPro" id="IPR045865">
    <property type="entry name" value="ACT-like_dom_sf"/>
</dbReference>
<dbReference type="PANTHER" id="PTHR43511">
    <property type="match status" value="1"/>
</dbReference>
<dbReference type="SUPFAM" id="SSF53448">
    <property type="entry name" value="Nucleotide-diphospho-sugar transferases"/>
    <property type="match status" value="1"/>
</dbReference>
<dbReference type="SUPFAM" id="SSF53686">
    <property type="entry name" value="Tryptophan synthase beta subunit-like PLP-dependent enzymes"/>
    <property type="match status" value="1"/>
</dbReference>
<dbReference type="FunFam" id="3.40.50.1100:FF:000005">
    <property type="entry name" value="Threonine dehydratase catabolic"/>
    <property type="match status" value="1"/>
</dbReference>
<evidence type="ECO:0000256" key="2">
    <source>
        <dbReference type="ARBA" id="ARBA00001933"/>
    </source>
</evidence>
<organism evidence="16 17">
    <name type="scientific">Albugo candida</name>
    <dbReference type="NCBI Taxonomy" id="65357"/>
    <lineage>
        <taxon>Eukaryota</taxon>
        <taxon>Sar</taxon>
        <taxon>Stramenopiles</taxon>
        <taxon>Oomycota</taxon>
        <taxon>Peronosporomycetes</taxon>
        <taxon>Albuginales</taxon>
        <taxon>Albuginaceae</taxon>
        <taxon>Albugo</taxon>
    </lineage>
</organism>
<feature type="region of interest" description="Disordered" evidence="14">
    <location>
        <begin position="138"/>
        <end position="163"/>
    </location>
</feature>
<dbReference type="Pfam" id="PF00397">
    <property type="entry name" value="WW"/>
    <property type="match status" value="1"/>
</dbReference>
<gene>
    <name evidence="16" type="ORF">BN9_101180</name>
</gene>
<evidence type="ECO:0000256" key="12">
    <source>
        <dbReference type="ARBA" id="ARBA00023304"/>
    </source>
</evidence>
<comment type="similarity">
    <text evidence="4">Belongs to the UDPGP type 1 family.</text>
</comment>
<dbReference type="InterPro" id="IPR036020">
    <property type="entry name" value="WW_dom_sf"/>
</dbReference>
<dbReference type="SMART" id="SM00441">
    <property type="entry name" value="FF"/>
    <property type="match status" value="1"/>
</dbReference>
<dbReference type="Gene3D" id="3.40.1020.10">
    <property type="entry name" value="Biosynthetic Threonine Deaminase, Domain 3"/>
    <property type="match status" value="1"/>
</dbReference>
<dbReference type="SUPFAM" id="SSF81698">
    <property type="entry name" value="FF domain"/>
    <property type="match status" value="1"/>
</dbReference>
<dbReference type="GO" id="GO:0030170">
    <property type="term" value="F:pyridoxal phosphate binding"/>
    <property type="evidence" value="ECO:0007669"/>
    <property type="project" value="InterPro"/>
</dbReference>
<dbReference type="GO" id="GO:0006011">
    <property type="term" value="P:UDP-alpha-D-glucose metabolic process"/>
    <property type="evidence" value="ECO:0007669"/>
    <property type="project" value="InterPro"/>
</dbReference>
<dbReference type="InterPro" id="IPR036052">
    <property type="entry name" value="TrpB-like_PALP_sf"/>
</dbReference>
<comment type="catalytic activity">
    <reaction evidence="1 13">
        <text>L-threonine = 2-oxobutanoate + NH4(+)</text>
        <dbReference type="Rhea" id="RHEA:22108"/>
        <dbReference type="ChEBI" id="CHEBI:16763"/>
        <dbReference type="ChEBI" id="CHEBI:28938"/>
        <dbReference type="ChEBI" id="CHEBI:57926"/>
        <dbReference type="EC" id="4.3.1.19"/>
    </reaction>
</comment>
<dbReference type="UniPathway" id="UPA00047">
    <property type="reaction ID" value="UER00054"/>
</dbReference>
<dbReference type="NCBIfam" id="TIGR01124">
    <property type="entry name" value="ilvA_2Cterm"/>
    <property type="match status" value="1"/>
</dbReference>
<keyword evidence="6 13" id="KW-0412">Isoleucine biosynthesis</keyword>
<feature type="compositionally biased region" description="Basic and acidic residues" evidence="14">
    <location>
        <begin position="138"/>
        <end position="150"/>
    </location>
</feature>
<evidence type="ECO:0000256" key="10">
    <source>
        <dbReference type="ARBA" id="ARBA00022898"/>
    </source>
</evidence>
<comment type="cofactor">
    <cofactor evidence="2 13">
        <name>pyridoxal 5'-phosphate</name>
        <dbReference type="ChEBI" id="CHEBI:597326"/>
    </cofactor>
</comment>
<name>A0A024GQ75_9STRA</name>
<reference evidence="16 17" key="1">
    <citation type="submission" date="2012-05" db="EMBL/GenBank/DDBJ databases">
        <title>Recombination and specialization in a pathogen metapopulation.</title>
        <authorList>
            <person name="Gardiner A."/>
            <person name="Kemen E."/>
            <person name="Schultz-Larsen T."/>
            <person name="MacLean D."/>
            <person name="Van Oosterhout C."/>
            <person name="Jones J.D.G."/>
        </authorList>
    </citation>
    <scope>NUCLEOTIDE SEQUENCE [LARGE SCALE GENOMIC DNA]</scope>
    <source>
        <strain evidence="16 17">Ac Nc2</strain>
    </source>
</reference>
<evidence type="ECO:0000256" key="14">
    <source>
        <dbReference type="SAM" id="MobiDB-lite"/>
    </source>
</evidence>
<dbReference type="STRING" id="65357.A0A024GQ75"/>
<dbReference type="FunFam" id="3.90.550.10:FF:000002">
    <property type="entry name" value="UTP--glucose-1-phosphate uridylyltransferase"/>
    <property type="match status" value="1"/>
</dbReference>
<keyword evidence="13" id="KW-0028">Amino-acid biosynthesis</keyword>
<dbReference type="Gene3D" id="3.90.550.10">
    <property type="entry name" value="Spore Coat Polysaccharide Biosynthesis Protein SpsA, Chain A"/>
    <property type="match status" value="1"/>
</dbReference>
<feature type="domain" description="WW" evidence="15">
    <location>
        <begin position="74"/>
        <end position="101"/>
    </location>
</feature>
<dbReference type="Gene3D" id="1.10.10.440">
    <property type="entry name" value="FF domain"/>
    <property type="match status" value="1"/>
</dbReference>
<dbReference type="SUPFAM" id="SSF55021">
    <property type="entry name" value="ACT-like"/>
    <property type="match status" value="2"/>
</dbReference>
<dbReference type="InParanoid" id="A0A024GQ75"/>
<dbReference type="Pfam" id="PF00585">
    <property type="entry name" value="Thr_dehydrat_C"/>
    <property type="match status" value="1"/>
</dbReference>
<dbReference type="PROSITE" id="PS50020">
    <property type="entry name" value="WW_DOMAIN_2"/>
    <property type="match status" value="2"/>
</dbReference>
<feature type="domain" description="WW" evidence="15">
    <location>
        <begin position="16"/>
        <end position="49"/>
    </location>
</feature>
<feature type="region of interest" description="Disordered" evidence="14">
    <location>
        <begin position="384"/>
        <end position="412"/>
    </location>
</feature>
<dbReference type="InterPro" id="IPR036517">
    <property type="entry name" value="FF_domain_sf"/>
</dbReference>
<dbReference type="SMART" id="SM00456">
    <property type="entry name" value="WW"/>
    <property type="match status" value="2"/>
</dbReference>
<protein>
    <recommendedName>
        <fullName evidence="13">Threonine dehydratase</fullName>
        <ecNumber evidence="13">4.3.1.19</ecNumber>
    </recommendedName>
    <alternativeName>
        <fullName evidence="13">Threonine deaminase</fullName>
    </alternativeName>
</protein>
<dbReference type="InterPro" id="IPR016267">
    <property type="entry name" value="UDPGP_trans"/>
</dbReference>
<dbReference type="PROSITE" id="PS01159">
    <property type="entry name" value="WW_DOMAIN_1"/>
    <property type="match status" value="1"/>
</dbReference>
<evidence type="ECO:0000259" key="15">
    <source>
        <dbReference type="PROSITE" id="PS50020"/>
    </source>
</evidence>
<dbReference type="NCBIfam" id="NF006674">
    <property type="entry name" value="PRK09224.1"/>
    <property type="match status" value="1"/>
</dbReference>
<evidence type="ECO:0000256" key="13">
    <source>
        <dbReference type="RuleBase" id="RU362012"/>
    </source>
</evidence>
<keyword evidence="11 13" id="KW-0456">Lyase</keyword>
<dbReference type="InterPro" id="IPR000634">
    <property type="entry name" value="Ser/Thr_deHydtase_PyrdxlP-BS"/>
</dbReference>
<dbReference type="InterPro" id="IPR002618">
    <property type="entry name" value="UDPGP_fam"/>
</dbReference>
<evidence type="ECO:0000313" key="17">
    <source>
        <dbReference type="Proteomes" id="UP000053237"/>
    </source>
</evidence>
<evidence type="ECO:0000313" key="16">
    <source>
        <dbReference type="EMBL" id="CCI48909.1"/>
    </source>
</evidence>
<evidence type="ECO:0000256" key="7">
    <source>
        <dbReference type="ARBA" id="ARBA00022679"/>
    </source>
</evidence>
<dbReference type="InterPro" id="IPR029044">
    <property type="entry name" value="Nucleotide-diphossugar_trans"/>
</dbReference>
<dbReference type="GO" id="GO:0009097">
    <property type="term" value="P:isoleucine biosynthetic process"/>
    <property type="evidence" value="ECO:0007669"/>
    <property type="project" value="UniProtKB-UniRule"/>
</dbReference>
<keyword evidence="9" id="KW-0677">Repeat</keyword>
<evidence type="ECO:0000256" key="1">
    <source>
        <dbReference type="ARBA" id="ARBA00001274"/>
    </source>
</evidence>
<dbReference type="CDD" id="cd00897">
    <property type="entry name" value="UGPase_euk"/>
    <property type="match status" value="1"/>
</dbReference>
<evidence type="ECO:0000256" key="9">
    <source>
        <dbReference type="ARBA" id="ARBA00022737"/>
    </source>
</evidence>
<sequence length="1440" mass="163859">MSADSKQLRAYFVNAIALLGDWTAHADDENRLYYYNYKTDESVWTPPTPELKQIEGDLMMKLMLTYSIARCNDWTAHDIGNGILYYFNEKSRLSTWERPSEWDDRALKNHWEMQEQEVNLRMEVLLQLGNTDIEIKGNEKSSKVEKKSKTDQIATKKLPPAPRPVTLTSTQIEKYQAMLREHKVMPFTKWSVVLPRIASDPRFLSIPTQVSLMDARRSEFQKFVDNRRSDLKSEKKKKLTSAKIAFQSFVTSYFENAWNKWIDGDKAYERWNDSFQVFLNTFKRSDETQLPQECIDFLPTAKQETLWVEQSRFWKEKQQRFQDASKLLQSTFSTRLSSTTHFDDEPVKEILCSFSANENAALLTNKVRKALFDAFKKENERAIEVKSDRETAEKQSDDRRRGDSRHDRSHPVKWLDRVEEKSTIGTRGLHRIRDLGRVIGNADRIILKYDILNGKYGAKICLNISITTETFAIRVPSATLASLELMGPRQRRNFLKLFRKYLKVQENWIDWNSVRPPTPEMLLPFDTLEVCPDDARLKHELLDKLVILKLNGGLGTTLGCQGPKSAIEVRQGLSFLDLTVRQVEYLNSLYGVDVPLVLMNSFNTHEETVRIIRKYRMHNLSIHTFNQSCYPFIVKETMLPYPSKKYDQSGRDKWYPPGHGDVYHALFDSGLLENLINQGKEYIFISNVDNLGATVNLTILYHMINEESEFVMEVTDRTRADVQGGTLVLYRDKPYLLEMSQVPAQHVEEFRSINRFKQFNTNNLWVKFRAIQKLVAQEIIDIPPLVSYRTIKQNNVKVLQLETAAGAASHFFKNFVAISVARSRFLPVKSSSDLFLVQSNLYQVKHGSLVMNPARQIPSIPIVKLGLEFQSAQQYSERFEKGIPNILELDHLTVAGDIKFGSDITLKGTVILVANEGCHIDLPDEANVYDVALQTPLHIAPSLSNNLKNTILFKREDLQPVFSFKIRGAYNKMAKLSDLEKANGVVCCSAGNHAQGVALSAKKLEIPATIVMPLATPEIKLEAVKEHGKEFVRIELCGKSFDESAQRAHEIVEEEHKTMILPFDDPLVIAGQGTIGLEVLQQVRMIPSDAFGRVTSGSDRQLDAIFVCCGGGGMLAGIAAWIKQIRPSVRVIGVEAIDAPGMTTSLAAGRRIALPHVGLFADGAAVKLVGEETFRLCQKYVDEMITVSTDEICAAIKATFQDTRVILEPAGALAVAGVTQYVKSRALTGYTFCAITSGANIDFTRLRFVSERADSKETLVSVEIDEAPKALQILHERLQQANVRVTELSYRYVNPQIRPQALVYMSFRASSSTDAKQVISEMVKHYKVIDLSANELAKVHTRYLLGGKAAPPHSELREVLYRFEFSNISDGLSKFLKSLSADWNISLFHYRNYGADIDRVLVGFQVPHFEEKKFCRFLDTIKCVYYEETDNCTYRNFFLP</sequence>
<accession>A0A024GQ75</accession>
<evidence type="ECO:0000256" key="6">
    <source>
        <dbReference type="ARBA" id="ARBA00022624"/>
    </source>
</evidence>
<comment type="similarity">
    <text evidence="5 13">Belongs to the serine/threonine dehydratase family.</text>
</comment>
<dbReference type="Proteomes" id="UP000053237">
    <property type="component" value="Unassembled WGS sequence"/>
</dbReference>
<proteinExistence type="inferred from homology"/>
<dbReference type="GO" id="GO:0003983">
    <property type="term" value="F:UTP:glucose-1-phosphate uridylyltransferase activity"/>
    <property type="evidence" value="ECO:0007669"/>
    <property type="project" value="InterPro"/>
</dbReference>
<keyword evidence="7" id="KW-0808">Transferase</keyword>
<dbReference type="InterPro" id="IPR038110">
    <property type="entry name" value="TD_ACT-like_sf"/>
</dbReference>
<evidence type="ECO:0000256" key="11">
    <source>
        <dbReference type="ARBA" id="ARBA00023239"/>
    </source>
</evidence>
<comment type="pathway">
    <text evidence="3 13">Amino-acid biosynthesis; L-isoleucine biosynthesis; 2-oxobutanoate from L-threonine: step 1/1.</text>
</comment>
<dbReference type="Pfam" id="PF00291">
    <property type="entry name" value="PALP"/>
    <property type="match status" value="1"/>
</dbReference>
<keyword evidence="8" id="KW-0548">Nucleotidyltransferase</keyword>
<dbReference type="InterPro" id="IPR001202">
    <property type="entry name" value="WW_dom"/>
</dbReference>
<keyword evidence="17" id="KW-1185">Reference proteome</keyword>
<evidence type="ECO:0000256" key="4">
    <source>
        <dbReference type="ARBA" id="ARBA00010401"/>
    </source>
</evidence>
<evidence type="ECO:0000256" key="5">
    <source>
        <dbReference type="ARBA" id="ARBA00010869"/>
    </source>
</evidence>
<dbReference type="OrthoDB" id="932129at2759"/>
<dbReference type="InterPro" id="IPR005787">
    <property type="entry name" value="Thr_deHydtase_biosynth"/>
</dbReference>
<dbReference type="InterPro" id="IPR002713">
    <property type="entry name" value="FF_domain"/>
</dbReference>
<dbReference type="PROSITE" id="PS00165">
    <property type="entry name" value="DEHYDRATASE_SER_THR"/>
    <property type="match status" value="1"/>
</dbReference>
<keyword evidence="10 13" id="KW-0663">Pyridoxal phosphate</keyword>
<comment type="caution">
    <text evidence="16">The sequence shown here is derived from an EMBL/GenBank/DDBJ whole genome shotgun (WGS) entry which is preliminary data.</text>
</comment>
<dbReference type="SUPFAM" id="SSF51045">
    <property type="entry name" value="WW domain"/>
    <property type="match status" value="2"/>
</dbReference>
<dbReference type="GO" id="GO:0004794">
    <property type="term" value="F:threonine deaminase activity"/>
    <property type="evidence" value="ECO:0007669"/>
    <property type="project" value="UniProtKB-UniRule"/>
</dbReference>